<dbReference type="Proteomes" id="UP001596109">
    <property type="component" value="Unassembled WGS sequence"/>
</dbReference>
<dbReference type="RefSeq" id="WP_381432305.1">
    <property type="nucleotide sequence ID" value="NZ_JBHSNO010000005.1"/>
</dbReference>
<proteinExistence type="predicted"/>
<keyword evidence="1" id="KW-0808">Transferase</keyword>
<evidence type="ECO:0000313" key="2">
    <source>
        <dbReference type="Proteomes" id="UP001596109"/>
    </source>
</evidence>
<reference evidence="2" key="1">
    <citation type="journal article" date="2019" name="Int. J. Syst. Evol. Microbiol.">
        <title>The Global Catalogue of Microorganisms (GCM) 10K type strain sequencing project: providing services to taxonomists for standard genome sequencing and annotation.</title>
        <authorList>
            <consortium name="The Broad Institute Genomics Platform"/>
            <consortium name="The Broad Institute Genome Sequencing Center for Infectious Disease"/>
            <person name="Wu L."/>
            <person name="Ma J."/>
        </authorList>
    </citation>
    <scope>NUCLEOTIDE SEQUENCE [LARGE SCALE GENOMIC DNA]</scope>
    <source>
        <strain evidence="2">CGMCC 4.1434</strain>
    </source>
</reference>
<dbReference type="GO" id="GO:0016779">
    <property type="term" value="F:nucleotidyltransferase activity"/>
    <property type="evidence" value="ECO:0007669"/>
    <property type="project" value="UniProtKB-KW"/>
</dbReference>
<keyword evidence="1" id="KW-0548">Nucleotidyltransferase</keyword>
<dbReference type="Pfam" id="PF02348">
    <property type="entry name" value="CTP_transf_3"/>
    <property type="match status" value="1"/>
</dbReference>
<gene>
    <name evidence="1" type="ORF">ACFPRA_07610</name>
</gene>
<dbReference type="PANTHER" id="PTHR21485:SF6">
    <property type="entry name" value="N-ACYLNEURAMINATE CYTIDYLYLTRANSFERASE-RELATED"/>
    <property type="match status" value="1"/>
</dbReference>
<dbReference type="EMBL" id="JBHSNO010000005">
    <property type="protein sequence ID" value="MFC5588747.1"/>
    <property type="molecule type" value="Genomic_DNA"/>
</dbReference>
<comment type="caution">
    <text evidence="1">The sequence shown here is derived from an EMBL/GenBank/DDBJ whole genome shotgun (WGS) entry which is preliminary data.</text>
</comment>
<keyword evidence="2" id="KW-1185">Reference proteome</keyword>
<dbReference type="CDD" id="cd02513">
    <property type="entry name" value="CMP-NeuAc_Synthase"/>
    <property type="match status" value="1"/>
</dbReference>
<name>A0ABW0TH88_9BACL</name>
<sequence>MINDKKVLAIIPARGGSKGVPRKNIRSLAGKPLIAWTIDEAKKSKYIDRLILSSEDAEIIETAKTYDCEVPFTRPVHLAQDTTPGIDPVLHVVDEIEGYDYVVLLQPTSPLRLVEDIDGCIEKLIKTNSPACVSVTESETSPFWMYRVNEKGIMQPLIMQDGLTTRRQDLPTIYALNGAVYVAEIDWLKISRSFLTDKTVAFLMPKNRSYDIDSVDDFLWCEWLVKRY</sequence>
<dbReference type="Gene3D" id="3.90.550.10">
    <property type="entry name" value="Spore Coat Polysaccharide Biosynthesis Protein SpsA, Chain A"/>
    <property type="match status" value="1"/>
</dbReference>
<organism evidence="1 2">
    <name type="scientific">Sporosarcina soli</name>
    <dbReference type="NCBI Taxonomy" id="334736"/>
    <lineage>
        <taxon>Bacteria</taxon>
        <taxon>Bacillati</taxon>
        <taxon>Bacillota</taxon>
        <taxon>Bacilli</taxon>
        <taxon>Bacillales</taxon>
        <taxon>Caryophanaceae</taxon>
        <taxon>Sporosarcina</taxon>
    </lineage>
</organism>
<accession>A0ABW0TH88</accession>
<dbReference type="InterPro" id="IPR003329">
    <property type="entry name" value="Cytidylyl_trans"/>
</dbReference>
<dbReference type="SUPFAM" id="SSF53448">
    <property type="entry name" value="Nucleotide-diphospho-sugar transferases"/>
    <property type="match status" value="1"/>
</dbReference>
<protein>
    <submittedName>
        <fullName evidence="1">Cytidylyltransferase domain-containing protein</fullName>
    </submittedName>
</protein>
<dbReference type="InterPro" id="IPR029044">
    <property type="entry name" value="Nucleotide-diphossugar_trans"/>
</dbReference>
<dbReference type="InterPro" id="IPR050793">
    <property type="entry name" value="CMP-NeuNAc_synthase"/>
</dbReference>
<evidence type="ECO:0000313" key="1">
    <source>
        <dbReference type="EMBL" id="MFC5588747.1"/>
    </source>
</evidence>
<dbReference type="PANTHER" id="PTHR21485">
    <property type="entry name" value="HAD SUPERFAMILY MEMBERS CMAS AND KDSC"/>
    <property type="match status" value="1"/>
</dbReference>